<dbReference type="GO" id="GO:0007005">
    <property type="term" value="P:mitochondrion organization"/>
    <property type="evidence" value="ECO:0007669"/>
    <property type="project" value="TreeGrafter"/>
</dbReference>
<dbReference type="SUPFAM" id="SSF47616">
    <property type="entry name" value="GST C-terminal domain-like"/>
    <property type="match status" value="1"/>
</dbReference>
<evidence type="ECO:0000256" key="2">
    <source>
        <dbReference type="ARBA" id="ARBA00009170"/>
    </source>
</evidence>
<comment type="caution">
    <text evidence="10">The sequence shown here is derived from an EMBL/GenBank/DDBJ whole genome shotgun (WGS) entry which is preliminary data.</text>
</comment>
<dbReference type="PANTHER" id="PTHR12289">
    <property type="entry name" value="METAXIN RELATED"/>
    <property type="match status" value="1"/>
</dbReference>
<evidence type="ECO:0000259" key="9">
    <source>
        <dbReference type="Pfam" id="PF17171"/>
    </source>
</evidence>
<evidence type="ECO:0008006" key="12">
    <source>
        <dbReference type="Google" id="ProtNLM"/>
    </source>
</evidence>
<evidence type="ECO:0000256" key="3">
    <source>
        <dbReference type="ARBA" id="ARBA00022448"/>
    </source>
</evidence>
<dbReference type="GO" id="GO:0001401">
    <property type="term" value="C:SAM complex"/>
    <property type="evidence" value="ECO:0007669"/>
    <property type="project" value="InterPro"/>
</dbReference>
<dbReference type="EMBL" id="JANBTX010000120">
    <property type="protein sequence ID" value="KAJ2686143.1"/>
    <property type="molecule type" value="Genomic_DNA"/>
</dbReference>
<evidence type="ECO:0000259" key="8">
    <source>
        <dbReference type="Pfam" id="PF10568"/>
    </source>
</evidence>
<dbReference type="AlphaFoldDB" id="A0A9W8GHL8"/>
<evidence type="ECO:0000256" key="4">
    <source>
        <dbReference type="ARBA" id="ARBA00022787"/>
    </source>
</evidence>
<evidence type="ECO:0000313" key="11">
    <source>
        <dbReference type="Proteomes" id="UP001151516"/>
    </source>
</evidence>
<keyword evidence="7" id="KW-0472">Membrane</keyword>
<evidence type="ECO:0000313" key="10">
    <source>
        <dbReference type="EMBL" id="KAJ2686143.1"/>
    </source>
</evidence>
<keyword evidence="3" id="KW-0813">Transport</keyword>
<organism evidence="10 11">
    <name type="scientific">Coemansia spiralis</name>
    <dbReference type="NCBI Taxonomy" id="417178"/>
    <lineage>
        <taxon>Eukaryota</taxon>
        <taxon>Fungi</taxon>
        <taxon>Fungi incertae sedis</taxon>
        <taxon>Zoopagomycota</taxon>
        <taxon>Kickxellomycotina</taxon>
        <taxon>Kickxellomycetes</taxon>
        <taxon>Kickxellales</taxon>
        <taxon>Kickxellaceae</taxon>
        <taxon>Coemansia</taxon>
    </lineage>
</organism>
<evidence type="ECO:0000256" key="7">
    <source>
        <dbReference type="ARBA" id="ARBA00023136"/>
    </source>
</evidence>
<dbReference type="Pfam" id="PF17171">
    <property type="entry name" value="GST_C_6"/>
    <property type="match status" value="1"/>
</dbReference>
<dbReference type="Gene3D" id="1.20.1050.10">
    <property type="match status" value="1"/>
</dbReference>
<dbReference type="PANTHER" id="PTHR12289:SF41">
    <property type="entry name" value="FAILED AXON CONNECTIONS-RELATED"/>
    <property type="match status" value="1"/>
</dbReference>
<gene>
    <name evidence="10" type="ORF">IWW39_003835</name>
</gene>
<feature type="domain" description="Mitochondrial outer membrane transport complex Sam37/metaxin N-terminal" evidence="8">
    <location>
        <begin position="23"/>
        <end position="143"/>
    </location>
</feature>
<sequence length="375" mass="41103">MYSLYSWGSPFTAEGLHSFDPSCLSIQAYLQLSQAEWQLHNVSSASLSPNNCLPALTCGQAVVESGFWRIVEFLKSEGYDLNAELDEEQQSQSTAYVSMVQDSLVDALLFSWYLVSENFAEAIRPRLAKLFGFPLSLFIPTQLKDHAESRLESRGIHSAAAAETKTASDPSNTSANSLRSKIPRIYLLAKEGFKSHEDKSTNPVYAQAKKCLDTLSKKLDKKEYFFGSKPTALDTVVYGYLSLMLYPDLPQSTLKSMIIEEFPNLSEFCDRIHAQMEPPSMGPEQNWAAGVGSMVKQSVLQFASLRSYSLPTTQDDPELASKIVSVAGALGIFFGYTIYKGILSIPGTRSLTPAAQTLPAFSSSDILSVVKGGSS</sequence>
<evidence type="ECO:0000256" key="6">
    <source>
        <dbReference type="ARBA" id="ARBA00023128"/>
    </source>
</evidence>
<dbReference type="InterPro" id="IPR050931">
    <property type="entry name" value="Mito_Protein_Transport_Metaxin"/>
</dbReference>
<keyword evidence="6" id="KW-0496">Mitochondrion</keyword>
<dbReference type="Pfam" id="PF10568">
    <property type="entry name" value="Tom37"/>
    <property type="match status" value="1"/>
</dbReference>
<evidence type="ECO:0000256" key="1">
    <source>
        <dbReference type="ARBA" id="ARBA00004294"/>
    </source>
</evidence>
<dbReference type="InterPro" id="IPR036282">
    <property type="entry name" value="Glutathione-S-Trfase_C_sf"/>
</dbReference>
<reference evidence="10" key="1">
    <citation type="submission" date="2022-07" db="EMBL/GenBank/DDBJ databases">
        <title>Phylogenomic reconstructions and comparative analyses of Kickxellomycotina fungi.</title>
        <authorList>
            <person name="Reynolds N.K."/>
            <person name="Stajich J.E."/>
            <person name="Barry K."/>
            <person name="Grigoriev I.V."/>
            <person name="Crous P."/>
            <person name="Smith M.E."/>
        </authorList>
    </citation>
    <scope>NUCLEOTIDE SEQUENCE</scope>
    <source>
        <strain evidence="10">CBS 109367</strain>
    </source>
</reference>
<dbReference type="InterPro" id="IPR033468">
    <property type="entry name" value="Metaxin_GST"/>
</dbReference>
<dbReference type="InterPro" id="IPR019564">
    <property type="entry name" value="Sam37/metaxin_N"/>
</dbReference>
<dbReference type="GO" id="GO:0015031">
    <property type="term" value="P:protein transport"/>
    <property type="evidence" value="ECO:0007669"/>
    <property type="project" value="UniProtKB-KW"/>
</dbReference>
<proteinExistence type="inferred from homology"/>
<comment type="similarity">
    <text evidence="2">Belongs to the metaxin family.</text>
</comment>
<feature type="domain" description="Metaxin glutathione S-transferase" evidence="9">
    <location>
        <begin position="208"/>
        <end position="272"/>
    </location>
</feature>
<evidence type="ECO:0000256" key="5">
    <source>
        <dbReference type="ARBA" id="ARBA00022927"/>
    </source>
</evidence>
<accession>A0A9W8GHL8</accession>
<dbReference type="Proteomes" id="UP001151516">
    <property type="component" value="Unassembled WGS sequence"/>
</dbReference>
<name>A0A9W8GHL8_9FUNG</name>
<keyword evidence="11" id="KW-1185">Reference proteome</keyword>
<protein>
    <recommendedName>
        <fullName evidence="12">Mitochondrial outer membrane transport complex Sam37/metaxin N-terminal domain-containing protein</fullName>
    </recommendedName>
</protein>
<comment type="subcellular location">
    <subcellularLocation>
        <location evidence="1">Mitochondrion outer membrane</location>
    </subcellularLocation>
</comment>
<dbReference type="OrthoDB" id="5835136at2759"/>
<keyword evidence="4" id="KW-1000">Mitochondrion outer membrane</keyword>
<keyword evidence="5" id="KW-0653">Protein transport</keyword>